<comment type="caution">
    <text evidence="3">The sequence shown here is derived from an EMBL/GenBank/DDBJ whole genome shotgun (WGS) entry which is preliminary data.</text>
</comment>
<feature type="transmembrane region" description="Helical" evidence="1">
    <location>
        <begin position="109"/>
        <end position="133"/>
    </location>
</feature>
<sequence>MSTRYPYDPARDALRLSSLVAPFAFVSFAFTLLTDIAFWRTSDLMWQNFSSWLLFAGLVAGGLALVAGLVDLARQATRENGPGAAQIVGFLVVLVLALFNSLVHSGDGWTAVVPNGIILSAVTVVAMIVTLWLGRRALTRGMTGVRYDD</sequence>
<feature type="transmembrane region" description="Helical" evidence="1">
    <location>
        <begin position="84"/>
        <end position="103"/>
    </location>
</feature>
<name>A0A916XUT6_9HYPH</name>
<dbReference type="PIRSF" id="PIRSF029509">
    <property type="entry name" value="UCP029509"/>
    <property type="match status" value="1"/>
</dbReference>
<evidence type="ECO:0000313" key="4">
    <source>
        <dbReference type="Proteomes" id="UP000613160"/>
    </source>
</evidence>
<dbReference type="InterPro" id="IPR019251">
    <property type="entry name" value="DUF2231_TM"/>
</dbReference>
<organism evidence="3 4">
    <name type="scientific">Aureimonas glaciei</name>
    <dbReference type="NCBI Taxonomy" id="1776957"/>
    <lineage>
        <taxon>Bacteria</taxon>
        <taxon>Pseudomonadati</taxon>
        <taxon>Pseudomonadota</taxon>
        <taxon>Alphaproteobacteria</taxon>
        <taxon>Hyphomicrobiales</taxon>
        <taxon>Aurantimonadaceae</taxon>
        <taxon>Aureimonas</taxon>
    </lineage>
</organism>
<gene>
    <name evidence="3" type="ORF">GCM10011335_14740</name>
</gene>
<feature type="transmembrane region" description="Helical" evidence="1">
    <location>
        <begin position="51"/>
        <end position="72"/>
    </location>
</feature>
<feature type="transmembrane region" description="Helical" evidence="1">
    <location>
        <begin position="20"/>
        <end position="39"/>
    </location>
</feature>
<reference evidence="3" key="2">
    <citation type="submission" date="2020-09" db="EMBL/GenBank/DDBJ databases">
        <authorList>
            <person name="Sun Q."/>
            <person name="Zhou Y."/>
        </authorList>
    </citation>
    <scope>NUCLEOTIDE SEQUENCE</scope>
    <source>
        <strain evidence="3">CGMCC 1.15493</strain>
    </source>
</reference>
<feature type="domain" description="DUF2231" evidence="2">
    <location>
        <begin position="19"/>
        <end position="142"/>
    </location>
</feature>
<keyword evidence="1" id="KW-0472">Membrane</keyword>
<dbReference type="Proteomes" id="UP000613160">
    <property type="component" value="Unassembled WGS sequence"/>
</dbReference>
<dbReference type="AlphaFoldDB" id="A0A916XUT6"/>
<dbReference type="RefSeq" id="WP_188849948.1">
    <property type="nucleotide sequence ID" value="NZ_BMJJ01000003.1"/>
</dbReference>
<evidence type="ECO:0000256" key="1">
    <source>
        <dbReference type="SAM" id="Phobius"/>
    </source>
</evidence>
<keyword evidence="1" id="KW-1133">Transmembrane helix</keyword>
<keyword evidence="4" id="KW-1185">Reference proteome</keyword>
<dbReference type="Pfam" id="PF09990">
    <property type="entry name" value="DUF2231"/>
    <property type="match status" value="1"/>
</dbReference>
<protein>
    <submittedName>
        <fullName evidence="3">Membrane protein</fullName>
    </submittedName>
</protein>
<proteinExistence type="predicted"/>
<evidence type="ECO:0000259" key="2">
    <source>
        <dbReference type="Pfam" id="PF09990"/>
    </source>
</evidence>
<accession>A0A916XUT6</accession>
<keyword evidence="1" id="KW-0812">Transmembrane</keyword>
<evidence type="ECO:0000313" key="3">
    <source>
        <dbReference type="EMBL" id="GGD12951.1"/>
    </source>
</evidence>
<dbReference type="InterPro" id="IPR016923">
    <property type="entry name" value="UCP029509"/>
</dbReference>
<dbReference type="EMBL" id="BMJJ01000003">
    <property type="protein sequence ID" value="GGD12951.1"/>
    <property type="molecule type" value="Genomic_DNA"/>
</dbReference>
<reference evidence="3" key="1">
    <citation type="journal article" date="2014" name="Int. J. Syst. Evol. Microbiol.">
        <title>Complete genome sequence of Corynebacterium casei LMG S-19264T (=DSM 44701T), isolated from a smear-ripened cheese.</title>
        <authorList>
            <consortium name="US DOE Joint Genome Institute (JGI-PGF)"/>
            <person name="Walter F."/>
            <person name="Albersmeier A."/>
            <person name="Kalinowski J."/>
            <person name="Ruckert C."/>
        </authorList>
    </citation>
    <scope>NUCLEOTIDE SEQUENCE</scope>
    <source>
        <strain evidence="3">CGMCC 1.15493</strain>
    </source>
</reference>